<dbReference type="InterPro" id="IPR003781">
    <property type="entry name" value="CoA-bd"/>
</dbReference>
<keyword evidence="10" id="KW-1185">Reference proteome</keyword>
<dbReference type="NCBIfam" id="NF003994">
    <property type="entry name" value="PRK05472.2-3"/>
    <property type="match status" value="1"/>
</dbReference>
<dbReference type="RefSeq" id="WP_283410348.1">
    <property type="nucleotide sequence ID" value="NZ_FXUF01000015.1"/>
</dbReference>
<keyword evidence="1 7" id="KW-0963">Cytoplasm</keyword>
<evidence type="ECO:0000256" key="7">
    <source>
        <dbReference type="HAMAP-Rule" id="MF_01131"/>
    </source>
</evidence>
<dbReference type="Proteomes" id="UP001158066">
    <property type="component" value="Unassembled WGS sequence"/>
</dbReference>
<proteinExistence type="inferred from homology"/>
<dbReference type="Pfam" id="PF06971">
    <property type="entry name" value="Put_DNA-bind_N"/>
    <property type="match status" value="1"/>
</dbReference>
<gene>
    <name evidence="7" type="primary">rex</name>
    <name evidence="9" type="ORF">SAMN06296020_11523</name>
</gene>
<dbReference type="InterPro" id="IPR036388">
    <property type="entry name" value="WH-like_DNA-bd_sf"/>
</dbReference>
<dbReference type="InterPro" id="IPR022876">
    <property type="entry name" value="Tscrpt_rep_Rex"/>
</dbReference>
<dbReference type="GO" id="GO:0005737">
    <property type="term" value="C:cytoplasm"/>
    <property type="evidence" value="ECO:0007669"/>
    <property type="project" value="UniProtKB-SubCell"/>
</dbReference>
<evidence type="ECO:0000256" key="1">
    <source>
        <dbReference type="ARBA" id="ARBA00022490"/>
    </source>
</evidence>
<evidence type="ECO:0000256" key="2">
    <source>
        <dbReference type="ARBA" id="ARBA00022491"/>
    </source>
</evidence>
<evidence type="ECO:0000256" key="6">
    <source>
        <dbReference type="ARBA" id="ARBA00023163"/>
    </source>
</evidence>
<dbReference type="AlphaFoldDB" id="A0AA46AK72"/>
<dbReference type="Gene3D" id="1.10.10.10">
    <property type="entry name" value="Winged helix-like DNA-binding domain superfamily/Winged helix DNA-binding domain"/>
    <property type="match status" value="1"/>
</dbReference>
<comment type="function">
    <text evidence="7">Modulates transcription in response to changes in cellular NADH/NAD(+) redox state.</text>
</comment>
<dbReference type="InterPro" id="IPR036291">
    <property type="entry name" value="NAD(P)-bd_dom_sf"/>
</dbReference>
<evidence type="ECO:0000259" key="8">
    <source>
        <dbReference type="SMART" id="SM00881"/>
    </source>
</evidence>
<keyword evidence="4 7" id="KW-0520">NAD</keyword>
<keyword evidence="3 7" id="KW-0805">Transcription regulation</keyword>
<dbReference type="NCBIfam" id="NF003996">
    <property type="entry name" value="PRK05472.2-5"/>
    <property type="match status" value="1"/>
</dbReference>
<comment type="caution">
    <text evidence="9">The sequence shown here is derived from an EMBL/GenBank/DDBJ whole genome shotgun (WGS) entry which is preliminary data.</text>
</comment>
<dbReference type="GO" id="GO:0051775">
    <property type="term" value="P:response to redox state"/>
    <property type="evidence" value="ECO:0007669"/>
    <property type="project" value="InterPro"/>
</dbReference>
<comment type="similarity">
    <text evidence="7">Belongs to the transcriptional regulatory Rex family.</text>
</comment>
<organism evidence="9 10">
    <name type="scientific">Anoxynatronum buryatiense</name>
    <dbReference type="NCBI Taxonomy" id="489973"/>
    <lineage>
        <taxon>Bacteria</taxon>
        <taxon>Bacillati</taxon>
        <taxon>Bacillota</taxon>
        <taxon>Clostridia</taxon>
        <taxon>Eubacteriales</taxon>
        <taxon>Clostridiaceae</taxon>
        <taxon>Anoxynatronum</taxon>
    </lineage>
</organism>
<reference evidence="9" key="1">
    <citation type="submission" date="2017-05" db="EMBL/GenBank/DDBJ databases">
        <authorList>
            <person name="Varghese N."/>
            <person name="Submissions S."/>
        </authorList>
    </citation>
    <scope>NUCLEOTIDE SEQUENCE</scope>
    <source>
        <strain evidence="9">Su22</strain>
    </source>
</reference>
<dbReference type="GO" id="GO:0003700">
    <property type="term" value="F:DNA-binding transcription factor activity"/>
    <property type="evidence" value="ECO:0007669"/>
    <property type="project" value="UniProtKB-UniRule"/>
</dbReference>
<evidence type="ECO:0000256" key="4">
    <source>
        <dbReference type="ARBA" id="ARBA00023027"/>
    </source>
</evidence>
<evidence type="ECO:0000256" key="5">
    <source>
        <dbReference type="ARBA" id="ARBA00023125"/>
    </source>
</evidence>
<comment type="subcellular location">
    <subcellularLocation>
        <location evidence="7">Cytoplasm</location>
    </subcellularLocation>
</comment>
<dbReference type="Gene3D" id="3.40.50.720">
    <property type="entry name" value="NAD(P)-binding Rossmann-like Domain"/>
    <property type="match status" value="1"/>
</dbReference>
<dbReference type="Pfam" id="PF02629">
    <property type="entry name" value="CoA_binding"/>
    <property type="match status" value="1"/>
</dbReference>
<keyword evidence="2 7" id="KW-0678">Repressor</keyword>
<dbReference type="NCBIfam" id="NF003993">
    <property type="entry name" value="PRK05472.2-2"/>
    <property type="match status" value="1"/>
</dbReference>
<dbReference type="EMBL" id="FXUF01000015">
    <property type="protein sequence ID" value="SMP67227.1"/>
    <property type="molecule type" value="Genomic_DNA"/>
</dbReference>
<accession>A0AA46AK72</accession>
<protein>
    <recommendedName>
        <fullName evidence="7">Redox-sensing transcriptional repressor Rex</fullName>
    </recommendedName>
</protein>
<dbReference type="PANTHER" id="PTHR35786">
    <property type="entry name" value="REDOX-SENSING TRANSCRIPTIONAL REPRESSOR REX"/>
    <property type="match status" value="1"/>
</dbReference>
<dbReference type="InterPro" id="IPR036390">
    <property type="entry name" value="WH_DNA-bd_sf"/>
</dbReference>
<dbReference type="InterPro" id="IPR058236">
    <property type="entry name" value="Rex_actinobacterial-type"/>
</dbReference>
<dbReference type="SUPFAM" id="SSF51735">
    <property type="entry name" value="NAD(P)-binding Rossmann-fold domains"/>
    <property type="match status" value="1"/>
</dbReference>
<dbReference type="PANTHER" id="PTHR35786:SF1">
    <property type="entry name" value="REDOX-SENSING TRANSCRIPTIONAL REPRESSOR REX 1"/>
    <property type="match status" value="1"/>
</dbReference>
<evidence type="ECO:0000313" key="9">
    <source>
        <dbReference type="EMBL" id="SMP67227.1"/>
    </source>
</evidence>
<evidence type="ECO:0000256" key="3">
    <source>
        <dbReference type="ARBA" id="ARBA00023015"/>
    </source>
</evidence>
<dbReference type="HAMAP" id="MF_01131">
    <property type="entry name" value="Rex"/>
    <property type="match status" value="1"/>
</dbReference>
<dbReference type="GO" id="GO:0045892">
    <property type="term" value="P:negative regulation of DNA-templated transcription"/>
    <property type="evidence" value="ECO:0007669"/>
    <property type="project" value="InterPro"/>
</dbReference>
<feature type="domain" description="CoA-binding" evidence="8">
    <location>
        <begin position="81"/>
        <end position="182"/>
    </location>
</feature>
<dbReference type="NCBIfam" id="NF003990">
    <property type="entry name" value="PRK05472.1-4"/>
    <property type="match status" value="1"/>
</dbReference>
<dbReference type="SMART" id="SM00881">
    <property type="entry name" value="CoA_binding"/>
    <property type="match status" value="1"/>
</dbReference>
<dbReference type="GO" id="GO:0003677">
    <property type="term" value="F:DNA binding"/>
    <property type="evidence" value="ECO:0007669"/>
    <property type="project" value="UniProtKB-UniRule"/>
</dbReference>
<dbReference type="SUPFAM" id="SSF46785">
    <property type="entry name" value="Winged helix' DNA-binding domain"/>
    <property type="match status" value="1"/>
</dbReference>
<keyword evidence="5 7" id="KW-0238">DNA-binding</keyword>
<feature type="DNA-binding region" description="H-T-H motif" evidence="7">
    <location>
        <begin position="18"/>
        <end position="57"/>
    </location>
</feature>
<evidence type="ECO:0000313" key="10">
    <source>
        <dbReference type="Proteomes" id="UP001158066"/>
    </source>
</evidence>
<name>A0AA46AK72_9CLOT</name>
<dbReference type="InterPro" id="IPR009718">
    <property type="entry name" value="Rex_DNA-bd_C_dom"/>
</dbReference>
<keyword evidence="6 7" id="KW-0804">Transcription</keyword>
<comment type="subunit">
    <text evidence="7">Homodimer.</text>
</comment>
<sequence length="213" mass="23924">MKKDVKNVSMAVIRRLPKYHRRLKELMDKDVTRISSKELSAMIGFTASQIRQDLNCFGGFGQQGYGYDVAELYGEISRILGLTGEYNTIIIGAGNLGQAIANYSNFEKKGFHMLALFEKNPRLIGLQIRDVPVLDIDELESFCADKKIDIGVICTNKESAQDVADTLIKLPVKAIWNFAPADIQVPESITLENVHLSDSLYIISYLLKMNEME</sequence>
<dbReference type="NCBIfam" id="NF003995">
    <property type="entry name" value="PRK05472.2-4"/>
    <property type="match status" value="1"/>
</dbReference>
<feature type="binding site" evidence="7">
    <location>
        <begin position="92"/>
        <end position="97"/>
    </location>
    <ligand>
        <name>NAD(+)</name>
        <dbReference type="ChEBI" id="CHEBI:57540"/>
    </ligand>
</feature>